<dbReference type="Pfam" id="PF13193">
    <property type="entry name" value="AMP-binding_C"/>
    <property type="match status" value="1"/>
</dbReference>
<dbReference type="InterPro" id="IPR020806">
    <property type="entry name" value="PKS_PP-bd"/>
</dbReference>
<dbReference type="EC" id="6.1.1.13" evidence="8"/>
<keyword evidence="8" id="KW-0436">Ligase</keyword>
<dbReference type="Gene3D" id="3.40.50.1820">
    <property type="entry name" value="alpha/beta hydrolase"/>
    <property type="match status" value="1"/>
</dbReference>
<dbReference type="InterPro" id="IPR020845">
    <property type="entry name" value="AMP-binding_CS"/>
</dbReference>
<comment type="caution">
    <text evidence="8">The sequence shown here is derived from an EMBL/GenBank/DDBJ whole genome shotgun (WGS) entry which is preliminary data.</text>
</comment>
<evidence type="ECO:0000256" key="4">
    <source>
        <dbReference type="ARBA" id="ARBA00022553"/>
    </source>
</evidence>
<dbReference type="InterPro" id="IPR036259">
    <property type="entry name" value="MFS_trans_sf"/>
</dbReference>
<dbReference type="PROSITE" id="PS00012">
    <property type="entry name" value="PHOSPHOPANTETHEINE"/>
    <property type="match status" value="1"/>
</dbReference>
<feature type="transmembrane region" description="Helical" evidence="6">
    <location>
        <begin position="1435"/>
        <end position="1456"/>
    </location>
</feature>
<dbReference type="SUPFAM" id="SSF53474">
    <property type="entry name" value="alpha/beta-Hydrolases"/>
    <property type="match status" value="1"/>
</dbReference>
<dbReference type="GO" id="GO:0017000">
    <property type="term" value="P:antibiotic biosynthetic process"/>
    <property type="evidence" value="ECO:0007669"/>
    <property type="project" value="UniProtKB-ARBA"/>
</dbReference>
<dbReference type="GO" id="GO:0044550">
    <property type="term" value="P:secondary metabolite biosynthetic process"/>
    <property type="evidence" value="ECO:0007669"/>
    <property type="project" value="UniProtKB-ARBA"/>
</dbReference>
<dbReference type="FunFam" id="1.10.1200.10:FF:000016">
    <property type="entry name" value="Non-ribosomal peptide synthase"/>
    <property type="match status" value="1"/>
</dbReference>
<keyword evidence="6" id="KW-1133">Transmembrane helix</keyword>
<keyword evidence="6" id="KW-0472">Membrane</keyword>
<dbReference type="PROSITE" id="PS00455">
    <property type="entry name" value="AMP_BINDING"/>
    <property type="match status" value="1"/>
</dbReference>
<dbReference type="Pfam" id="PF00975">
    <property type="entry name" value="Thioesterase"/>
    <property type="match status" value="1"/>
</dbReference>
<dbReference type="FunFam" id="3.30.300.30:FF:000010">
    <property type="entry name" value="Enterobactin synthetase component F"/>
    <property type="match status" value="1"/>
</dbReference>
<dbReference type="EMBL" id="WEGJ01000002">
    <property type="protein sequence ID" value="MQY10735.1"/>
    <property type="molecule type" value="Genomic_DNA"/>
</dbReference>
<dbReference type="InterPro" id="IPR023213">
    <property type="entry name" value="CAT-like_dom_sf"/>
</dbReference>
<dbReference type="OrthoDB" id="2472181at2"/>
<dbReference type="InterPro" id="IPR001031">
    <property type="entry name" value="Thioesterase"/>
</dbReference>
<dbReference type="GO" id="GO:0043041">
    <property type="term" value="P:amino acid activation for nonribosomal peptide biosynthetic process"/>
    <property type="evidence" value="ECO:0007669"/>
    <property type="project" value="TreeGrafter"/>
</dbReference>
<dbReference type="InterPro" id="IPR009081">
    <property type="entry name" value="PP-bd_ACP"/>
</dbReference>
<accession>A0A7K0CBB7</accession>
<dbReference type="Pfam" id="PF00501">
    <property type="entry name" value="AMP-binding"/>
    <property type="match status" value="1"/>
</dbReference>
<dbReference type="GO" id="GO:0031177">
    <property type="term" value="F:phosphopantetheine binding"/>
    <property type="evidence" value="ECO:0007669"/>
    <property type="project" value="InterPro"/>
</dbReference>
<dbReference type="Gene3D" id="3.40.50.980">
    <property type="match status" value="2"/>
</dbReference>
<dbReference type="Gene3D" id="3.30.300.30">
    <property type="match status" value="1"/>
</dbReference>
<feature type="transmembrane region" description="Helical" evidence="6">
    <location>
        <begin position="1677"/>
        <end position="1693"/>
    </location>
</feature>
<dbReference type="InterPro" id="IPR010071">
    <property type="entry name" value="AA_adenyl_dom"/>
</dbReference>
<dbReference type="InterPro" id="IPR025110">
    <property type="entry name" value="AMP-bd_C"/>
</dbReference>
<comment type="cofactor">
    <cofactor evidence="1">
        <name>pantetheine 4'-phosphate</name>
        <dbReference type="ChEBI" id="CHEBI:47942"/>
    </cofactor>
</comment>
<keyword evidence="4" id="KW-0597">Phosphoprotein</keyword>
<dbReference type="RefSeq" id="WP_153450079.1">
    <property type="nucleotide sequence ID" value="NZ_WEGJ01000002.1"/>
</dbReference>
<dbReference type="Gene3D" id="2.30.38.10">
    <property type="entry name" value="Luciferase, Domain 3"/>
    <property type="match status" value="1"/>
</dbReference>
<dbReference type="InterPro" id="IPR000873">
    <property type="entry name" value="AMP-dep_synth/lig_dom"/>
</dbReference>
<feature type="transmembrane region" description="Helical" evidence="6">
    <location>
        <begin position="1468"/>
        <end position="1490"/>
    </location>
</feature>
<feature type="compositionally biased region" description="Low complexity" evidence="5">
    <location>
        <begin position="7"/>
        <end position="24"/>
    </location>
</feature>
<feature type="transmembrane region" description="Helical" evidence="6">
    <location>
        <begin position="1496"/>
        <end position="1515"/>
    </location>
</feature>
<feature type="transmembrane region" description="Helical" evidence="6">
    <location>
        <begin position="1403"/>
        <end position="1429"/>
    </location>
</feature>
<keyword evidence="6" id="KW-0812">Transmembrane</keyword>
<dbReference type="SMART" id="SM00823">
    <property type="entry name" value="PKS_PP"/>
    <property type="match status" value="1"/>
</dbReference>
<evidence type="ECO:0000256" key="5">
    <source>
        <dbReference type="SAM" id="MobiDB-lite"/>
    </source>
</evidence>
<gene>
    <name evidence="8" type="primary">dltA_2</name>
    <name evidence="8" type="ORF">SRB5_08480</name>
</gene>
<feature type="domain" description="Carrier" evidence="7">
    <location>
        <begin position="1022"/>
        <end position="1099"/>
    </location>
</feature>
<dbReference type="FunFam" id="3.40.50.980:FF:000002">
    <property type="entry name" value="Enterobactin synthetase component F"/>
    <property type="match status" value="1"/>
</dbReference>
<keyword evidence="3" id="KW-0596">Phosphopantetheine</keyword>
<dbReference type="Gene3D" id="1.20.1250.20">
    <property type="entry name" value="MFS general substrate transporter like domains"/>
    <property type="match status" value="1"/>
</dbReference>
<organism evidence="8 9">
    <name type="scientific">Streptomyces smaragdinus</name>
    <dbReference type="NCBI Taxonomy" id="2585196"/>
    <lineage>
        <taxon>Bacteria</taxon>
        <taxon>Bacillati</taxon>
        <taxon>Actinomycetota</taxon>
        <taxon>Actinomycetes</taxon>
        <taxon>Kitasatosporales</taxon>
        <taxon>Streptomycetaceae</taxon>
        <taxon>Streptomyces</taxon>
    </lineage>
</organism>
<dbReference type="GO" id="GO:0022857">
    <property type="term" value="F:transmembrane transporter activity"/>
    <property type="evidence" value="ECO:0007669"/>
    <property type="project" value="InterPro"/>
</dbReference>
<comment type="similarity">
    <text evidence="2">Belongs to the ATP-dependent AMP-binding enzyme family.</text>
</comment>
<feature type="region of interest" description="Disordered" evidence="5">
    <location>
        <begin position="1"/>
        <end position="55"/>
    </location>
</feature>
<evidence type="ECO:0000313" key="9">
    <source>
        <dbReference type="Proteomes" id="UP000466345"/>
    </source>
</evidence>
<dbReference type="SUPFAM" id="SSF56801">
    <property type="entry name" value="Acetyl-CoA synthetase-like"/>
    <property type="match status" value="1"/>
</dbReference>
<dbReference type="Pfam" id="PF00668">
    <property type="entry name" value="Condensation"/>
    <property type="match status" value="1"/>
</dbReference>
<dbReference type="PROSITE" id="PS50075">
    <property type="entry name" value="CARRIER"/>
    <property type="match status" value="1"/>
</dbReference>
<dbReference type="FunFam" id="2.30.38.10:FF:000001">
    <property type="entry name" value="Non-ribosomal peptide synthetase PvdI"/>
    <property type="match status" value="1"/>
</dbReference>
<dbReference type="Gene3D" id="3.30.559.30">
    <property type="entry name" value="Nonribosomal peptide synthetase, condensation domain"/>
    <property type="match status" value="1"/>
</dbReference>
<dbReference type="InterPro" id="IPR011701">
    <property type="entry name" value="MFS"/>
</dbReference>
<dbReference type="GO" id="GO:0005829">
    <property type="term" value="C:cytosol"/>
    <property type="evidence" value="ECO:0007669"/>
    <property type="project" value="TreeGrafter"/>
</dbReference>
<dbReference type="PANTHER" id="PTHR45527">
    <property type="entry name" value="NONRIBOSOMAL PEPTIDE SYNTHETASE"/>
    <property type="match status" value="1"/>
</dbReference>
<evidence type="ECO:0000259" key="7">
    <source>
        <dbReference type="PROSITE" id="PS50075"/>
    </source>
</evidence>
<dbReference type="InterPro" id="IPR045851">
    <property type="entry name" value="AMP-bd_C_sf"/>
</dbReference>
<dbReference type="Gene3D" id="1.10.1200.10">
    <property type="entry name" value="ACP-like"/>
    <property type="match status" value="1"/>
</dbReference>
<dbReference type="NCBIfam" id="TIGR01733">
    <property type="entry name" value="AA-adenyl-dom"/>
    <property type="match status" value="1"/>
</dbReference>
<dbReference type="Pfam" id="PF07690">
    <property type="entry name" value="MFS_1"/>
    <property type="match status" value="1"/>
</dbReference>
<dbReference type="InterPro" id="IPR029058">
    <property type="entry name" value="AB_hydrolase_fold"/>
</dbReference>
<dbReference type="CDD" id="cd06173">
    <property type="entry name" value="MFS_MefA_like"/>
    <property type="match status" value="1"/>
</dbReference>
<keyword evidence="9" id="KW-1185">Reference proteome</keyword>
<evidence type="ECO:0000256" key="1">
    <source>
        <dbReference type="ARBA" id="ARBA00001957"/>
    </source>
</evidence>
<evidence type="ECO:0000256" key="2">
    <source>
        <dbReference type="ARBA" id="ARBA00006432"/>
    </source>
</evidence>
<feature type="transmembrane region" description="Helical" evidence="6">
    <location>
        <begin position="1734"/>
        <end position="1761"/>
    </location>
</feature>
<dbReference type="GO" id="GO:0072330">
    <property type="term" value="P:monocarboxylic acid biosynthetic process"/>
    <property type="evidence" value="ECO:0007669"/>
    <property type="project" value="UniProtKB-ARBA"/>
</dbReference>
<dbReference type="FunFam" id="3.40.50.12780:FF:000012">
    <property type="entry name" value="Non-ribosomal peptide synthetase"/>
    <property type="match status" value="1"/>
</dbReference>
<dbReference type="Pfam" id="PF00550">
    <property type="entry name" value="PP-binding"/>
    <property type="match status" value="1"/>
</dbReference>
<feature type="transmembrane region" description="Helical" evidence="6">
    <location>
        <begin position="1562"/>
        <end position="1584"/>
    </location>
</feature>
<evidence type="ECO:0000256" key="6">
    <source>
        <dbReference type="SAM" id="Phobius"/>
    </source>
</evidence>
<dbReference type="InterPro" id="IPR001242">
    <property type="entry name" value="Condensation_dom"/>
</dbReference>
<name>A0A7K0CBB7_9ACTN</name>
<dbReference type="SUPFAM" id="SSF52777">
    <property type="entry name" value="CoA-dependent acyltransferases"/>
    <property type="match status" value="2"/>
</dbReference>
<dbReference type="InterPro" id="IPR006162">
    <property type="entry name" value="Ppantetheine_attach_site"/>
</dbReference>
<feature type="transmembrane region" description="Helical" evidence="6">
    <location>
        <begin position="1613"/>
        <end position="1633"/>
    </location>
</feature>
<feature type="transmembrane region" description="Helical" evidence="6">
    <location>
        <begin position="1788"/>
        <end position="1806"/>
    </location>
</feature>
<dbReference type="InterPro" id="IPR036736">
    <property type="entry name" value="ACP-like_sf"/>
</dbReference>
<feature type="transmembrane region" description="Helical" evidence="6">
    <location>
        <begin position="1645"/>
        <end position="1665"/>
    </location>
</feature>
<feature type="transmembrane region" description="Helical" evidence="6">
    <location>
        <begin position="1699"/>
        <end position="1722"/>
    </location>
</feature>
<dbReference type="GO" id="GO:0016874">
    <property type="term" value="F:ligase activity"/>
    <property type="evidence" value="ECO:0007669"/>
    <property type="project" value="UniProtKB-KW"/>
</dbReference>
<reference evidence="8 9" key="1">
    <citation type="submission" date="2019-10" db="EMBL/GenBank/DDBJ databases">
        <title>Streptomyces smaragdinus sp. nov. and Streptomyces fabii sp. nov., isolated from the gut of fungus growing-termite Macrotermes natalensis.</title>
        <authorList>
            <person name="Schwitalla J."/>
            <person name="Benndorf R."/>
            <person name="Martin K."/>
            <person name="De Beer W."/>
            <person name="Kaster A.-K."/>
            <person name="Vollmers J."/>
            <person name="Poulsen M."/>
            <person name="Beemelmanns C."/>
        </authorList>
    </citation>
    <scope>NUCLEOTIDE SEQUENCE [LARGE SCALE GENOMIC DNA]</scope>
    <source>
        <strain evidence="8 9">RB5</strain>
    </source>
</reference>
<dbReference type="CDD" id="cd19531">
    <property type="entry name" value="LCL_NRPS-like"/>
    <property type="match status" value="1"/>
</dbReference>
<dbReference type="Gene3D" id="3.30.559.10">
    <property type="entry name" value="Chloramphenicol acetyltransferase-like domain"/>
    <property type="match status" value="1"/>
</dbReference>
<dbReference type="Proteomes" id="UP000466345">
    <property type="component" value="Unassembled WGS sequence"/>
</dbReference>
<proteinExistence type="inferred from homology"/>
<protein>
    <submittedName>
        <fullName evidence="8">D-alanine--poly(Phosphoribitol) ligase subunit 1</fullName>
        <ecNumber evidence="8">6.1.1.13</ecNumber>
    </submittedName>
</protein>
<dbReference type="SUPFAM" id="SSF103473">
    <property type="entry name" value="MFS general substrate transporter"/>
    <property type="match status" value="1"/>
</dbReference>
<evidence type="ECO:0000256" key="3">
    <source>
        <dbReference type="ARBA" id="ARBA00022450"/>
    </source>
</evidence>
<dbReference type="PANTHER" id="PTHR45527:SF1">
    <property type="entry name" value="FATTY ACID SYNTHASE"/>
    <property type="match status" value="1"/>
</dbReference>
<feature type="compositionally biased region" description="Low complexity" evidence="5">
    <location>
        <begin position="35"/>
        <end position="46"/>
    </location>
</feature>
<sequence length="1842" mass="198482">MSTFTDQAQPEQGPGAQAAAARAELLARRLRRVRAAAPAPTVPRRPQGSEPPPSFAQERLWFMDRFVPDSTAYTVPQAVRLRGPLDRERLEDALRQLVVRHESLRMRFPSDEDGRPLVEVTSDGGVHLVLREVPADDDREATLARWIDEEISRPFDLARGPVLRAVLLRADAKEHVLVLVHHHIVSDGWSSELFLRELLDRYATGEPAGQEAEPAVRYGDFAAWQRERYTGDVLRADLDHWRGRLTGVRPLDLPADFPRPAEPTFRGAGQGIALDAELSRAVLELGAEHGATPYMTLLAAYQALLARMSGQDDFAVGSTVAGRFVPELEPLVGLFANVLALRADLSGDPDFGTLLGRVRDGFLADLAHQEMPFEQVVGALALPRDPSRSPVFQTSFTLLNYDRAEGAERRAGLEIEHQPFEIRATRFDLELYLRQTPDGLHGFFTYSTDLFSRETAARLPVLLERLLRQAVAHPDRPLSRLSLLDDAERTTVTRTWNDVPQEVPGPHTLHGLIEEWAARTPDRTAVIADGGDQLTYGELDRRAGVLAARLRREGVGPGTLVGVCAERSTGLVAALLGVLKAGGGYLPLDPEHPAERLALLLADAAPPVLLASDAAHCRLPEPPAGTLVLSLDDPELWHGFSEAETVEVGPDDPAYVIYTSGSTGQPKGVVCGHRGIHNRLDWMQRAYPLGEDDAVLQKTPTGFDVSVWELFWPLREGATLVMARPGGHRDGAYLRDAIRRHAITTTHFVPSMLAVFLAEDGVGECASLRRVICSGEELPADLARRFLDRFEDCELHNLYGPTEASVDCTAWQCTRENLTGAHRVPIGRPVQNMRIHILDRHREPVPAGLPGEIYIAGPGVALGYLNRPELTAERFVTDPWGPPGARMYASGDLARHRADGAVEYLGRTDDQVKLHGLRIEPGEIEAALRGMPGVGAAAVIVREDRPGDRRLVAYPVPDGTVDAVQADADPAALREALRRVLPDWMVPSAYVVLDALPIGPNGKLDRRALPAPVLGAGGGGGAPVGETEQTVAEVWAEILGIPLPERDDDFFALGGHSLLAIRIITALRRALPGAAGITLMDLFRHPTVSGLAALIATPSDERGPARVLHELTRPTAPGRTPELTVIAVPYGAGSAVVYQPLADALPPGHALFALAGTGEEMGRTGRRAALPELVEAAVAEIQERVTGPLVVYGHCGVGGALAVALGLALQAAGRPAEAVYTGAIFPFARPRGPVVRAMDAMERFTSDRRYRNWLTSLGLGLDEVDPEQARRMVRDMREDTRDAEDFFTALMAQRVEPLTAPVISVVGERDDMTLYSEERFREWHFVARKTALVVLDEAGHYFLKYRAAELADIVTGVHTAVAADTPLEESSWRLADVSADVAGVPERRGRRDGRPPEPSMRRFLAMAAGQLVSLAGTAMTEFALPLWVFLGSSSLIQLGLLSSLALVPGLLTAPLAGAVADRYSRRRVIMTADAAALLIQGVMLILLLAGHLTTGALYPLMTLLSVALAFQRIAWGAAVPQLAPKHFLGHANGLVQAGSGVVQFAVPLLATLALTTVGLKGILVADVCSYAVAITVTVCLRFPATLGWRRRESMGEEIRAGFRLAMSTPGFRAMLLFFAVTNLLLGPLFIFFQPLVLGFAELADVARVSLAGGLGLAVGGLLMAIWGGPKERRMRGVLLSFLALAACCALTGLRPSVALVSVAVFGMFLGLTVMNTIYSTIIQVKIPARFHGRVFAVNTVFAWCTMPVGFLLLGPGAVALLQPAMEPGGALAGSVGEVLGTGAGRGLGLMYVLFGLALAATVAFAARIPALSRFDAEVPDARPDDLVGLQSLRARRPAEAGV</sequence>
<evidence type="ECO:0000313" key="8">
    <source>
        <dbReference type="EMBL" id="MQY10735.1"/>
    </source>
</evidence>
<dbReference type="GO" id="GO:0008610">
    <property type="term" value="P:lipid biosynthetic process"/>
    <property type="evidence" value="ECO:0007669"/>
    <property type="project" value="UniProtKB-ARBA"/>
</dbReference>
<dbReference type="CDD" id="cd17646">
    <property type="entry name" value="A_NRPS_AB3403-like"/>
    <property type="match status" value="1"/>
</dbReference>